<gene>
    <name evidence="2" type="ORF">PCOR1329_LOCUS5601</name>
</gene>
<evidence type="ECO:0000313" key="3">
    <source>
        <dbReference type="Proteomes" id="UP001189429"/>
    </source>
</evidence>
<feature type="region of interest" description="Disordered" evidence="1">
    <location>
        <begin position="94"/>
        <end position="152"/>
    </location>
</feature>
<keyword evidence="3" id="KW-1185">Reference proteome</keyword>
<evidence type="ECO:0000313" key="2">
    <source>
        <dbReference type="EMBL" id="CAK0796147.1"/>
    </source>
</evidence>
<protein>
    <submittedName>
        <fullName evidence="2">Uncharacterized protein</fullName>
    </submittedName>
</protein>
<feature type="region of interest" description="Disordered" evidence="1">
    <location>
        <begin position="603"/>
        <end position="626"/>
    </location>
</feature>
<feature type="compositionally biased region" description="Basic residues" evidence="1">
    <location>
        <begin position="123"/>
        <end position="135"/>
    </location>
</feature>
<accession>A0ABN9PZD6</accession>
<feature type="compositionally biased region" description="Basic and acidic residues" evidence="1">
    <location>
        <begin position="143"/>
        <end position="152"/>
    </location>
</feature>
<name>A0ABN9PZD6_9DINO</name>
<dbReference type="EMBL" id="CAUYUJ010001481">
    <property type="protein sequence ID" value="CAK0796147.1"/>
    <property type="molecule type" value="Genomic_DNA"/>
</dbReference>
<dbReference type="Proteomes" id="UP001189429">
    <property type="component" value="Unassembled WGS sequence"/>
</dbReference>
<feature type="compositionally biased region" description="Acidic residues" evidence="1">
    <location>
        <begin position="95"/>
        <end position="109"/>
    </location>
</feature>
<reference evidence="2" key="1">
    <citation type="submission" date="2023-10" db="EMBL/GenBank/DDBJ databases">
        <authorList>
            <person name="Chen Y."/>
            <person name="Shah S."/>
            <person name="Dougan E. K."/>
            <person name="Thang M."/>
            <person name="Chan C."/>
        </authorList>
    </citation>
    <scope>NUCLEOTIDE SEQUENCE [LARGE SCALE GENOMIC DNA]</scope>
</reference>
<comment type="caution">
    <text evidence="2">The sequence shown here is derived from an EMBL/GenBank/DDBJ whole genome shotgun (WGS) entry which is preliminary data.</text>
</comment>
<feature type="region of interest" description="Disordered" evidence="1">
    <location>
        <begin position="1"/>
        <end position="37"/>
    </location>
</feature>
<evidence type="ECO:0000256" key="1">
    <source>
        <dbReference type="SAM" id="MobiDB-lite"/>
    </source>
</evidence>
<proteinExistence type="predicted"/>
<organism evidence="2 3">
    <name type="scientific">Prorocentrum cordatum</name>
    <dbReference type="NCBI Taxonomy" id="2364126"/>
    <lineage>
        <taxon>Eukaryota</taxon>
        <taxon>Sar</taxon>
        <taxon>Alveolata</taxon>
        <taxon>Dinophyceae</taxon>
        <taxon>Prorocentrales</taxon>
        <taxon>Prorocentraceae</taxon>
        <taxon>Prorocentrum</taxon>
    </lineage>
</organism>
<sequence length="626" mass="68662">MKPGARASQEHKRGHGQAAPCQAGGALPGRQAAPSRTVARLSSLPSIIAALLRPRRAISAATSWSALKALSGGADIKHGPPTYFCTRERCTKIDEQEEEEEEEEEEEGREGDRERGTKTNINRQKRHTFPRRKEKPRSGGRTPPDENKKQSVADRTELFASCEHCAVAGVFKRLEHAEASKLPRPPSLLLLPARAGCDSLLWTVKNKLAHVSTARGRPHLIIERRCCSCTWLSSHAGARLSQSPQSWSTSARTCKILRSGWPPPRQTSVPETTRRSVWPGLRSLTRNGQRPRAGANYVWAREPGARPADRLELLGAWSGVSHELACAGLVGQAIPRQVAAVPVRCHTHVEPDTVQAILRDAVIAQGDGSSLVVHADPGEHVPRHEALLHIQLHIFTVDADPTAHAPHNLTALEGYIRLLQAEHPAAVPRCDRTPHTLQTPALDSILLGGGQLKVNEHQRAANDAHTRQRDTRSAQILRAAAVEHDTVTRGDLERLVLGPLARDLHHGWAWARERCLHQLGQAGMPCAWCRAPLRGRGRASRQGLRRRPIRILLLQLRGRHQARDAIVEGQADVALRPRHLHGHAGHGLAPGWLPGARFPSPTASWRSWGPRGLKSAKGLRAPNTTD</sequence>